<keyword evidence="3" id="KW-1185">Reference proteome</keyword>
<dbReference type="InterPro" id="IPR027417">
    <property type="entry name" value="P-loop_NTPase"/>
</dbReference>
<dbReference type="PROSITE" id="PS50003">
    <property type="entry name" value="PH_DOMAIN"/>
    <property type="match status" value="1"/>
</dbReference>
<accession>A0ABV4QHB9</accession>
<name>A0ABV4QHB9_9ACTN</name>
<feature type="domain" description="PH" evidence="1">
    <location>
        <begin position="1"/>
        <end position="22"/>
    </location>
</feature>
<comment type="caution">
    <text evidence="2">The sequence shown here is derived from an EMBL/GenBank/DDBJ whole genome shotgun (WGS) entry which is preliminary data.</text>
</comment>
<reference evidence="2 3" key="1">
    <citation type="submission" date="2023-11" db="EMBL/GenBank/DDBJ databases">
        <title>Actinomadura monticuli sp. nov., isolated from volcanic ash.</title>
        <authorList>
            <person name="Lee S.D."/>
            <person name="Yang H."/>
            <person name="Kim I.S."/>
        </authorList>
    </citation>
    <scope>NUCLEOTIDE SEQUENCE [LARGE SCALE GENOMIC DNA]</scope>
    <source>
        <strain evidence="2 3">DLS-62</strain>
    </source>
</reference>
<dbReference type="EMBL" id="JAXCEI010000008">
    <property type="protein sequence ID" value="MFA1541359.1"/>
    <property type="molecule type" value="Genomic_DNA"/>
</dbReference>
<sequence>MSAAATPDPLERWIKALRELITPGLYGAHLENSPLLDHPAVLARAGAGAPATARVRALIGVLEDAVENGLRFDDRTVARILLGFGEWSGRQVIDRHRAAAKCRDPHWSWENHYRKEPLKRDLRKIALALARSVPEQPAEPAPPAAAAVADAAPAAGAAAVAEAAALSGRLVRDLGRRRTAYPLDMSLHQLRTAGLLIGTRVVRYHERGRGGQELTLEPVLRGLREGRSALLLGEPGGGKSVALYDLVQQSLEAGLLPFPARARDRADLLGDPAWPGLKDLPGAVLFLDGLDEAAADGRDLADDLTAMLQSRPALVTSRLREYEHTLSPLLADPGFDEVYVVQPWRLDVDFTAFLGRLYGTRLLDDPKRLYAMVSERRDLCGLVERPLYARMLTFIGEQGAQDVDDRVTLYGEYLSKLARVAESSAGESAGEARALEIWQAAAWAAHSSGAMAGDTVILSDLIGALPADLGPQRVRRALDLILNVRTVRNREVGEFLHYSFFEHLVAAHVCDALLTRPDAESMHELFRRDLTREIRHHLVALLRSTPPPGLRERLAEAYRAARSRGTAPEVLAICNLLVYLLSRTVPHSEAVLRDMLARESDPFLSAALLWALCHQGARGIDRRFLGRLEEEPDFRALCRGYVLYYYGDIDRDEGPPYLDDPPYRPCTNTLRTIVNVFERSRSAQTISPLRLAIDLYTFLDVLLVRNPAVPEEGLERLEKFHGALQGEQIDATLWARLTEMMEMLRSR</sequence>
<evidence type="ECO:0000259" key="1">
    <source>
        <dbReference type="PROSITE" id="PS50003"/>
    </source>
</evidence>
<dbReference type="InterPro" id="IPR001849">
    <property type="entry name" value="PH_domain"/>
</dbReference>
<evidence type="ECO:0000313" key="2">
    <source>
        <dbReference type="EMBL" id="MFA1541359.1"/>
    </source>
</evidence>
<gene>
    <name evidence="2" type="ORF">SM611_20735</name>
</gene>
<organism evidence="2 3">
    <name type="scientific">Actinomadura monticuli</name>
    <dbReference type="NCBI Taxonomy" id="3097367"/>
    <lineage>
        <taxon>Bacteria</taxon>
        <taxon>Bacillati</taxon>
        <taxon>Actinomycetota</taxon>
        <taxon>Actinomycetes</taxon>
        <taxon>Streptosporangiales</taxon>
        <taxon>Thermomonosporaceae</taxon>
        <taxon>Actinomadura</taxon>
    </lineage>
</organism>
<proteinExistence type="predicted"/>
<protein>
    <recommendedName>
        <fullName evidence="1">PH domain-containing protein</fullName>
    </recommendedName>
</protein>
<dbReference type="Proteomes" id="UP001569963">
    <property type="component" value="Unassembled WGS sequence"/>
</dbReference>
<dbReference type="SUPFAM" id="SSF52540">
    <property type="entry name" value="P-loop containing nucleoside triphosphate hydrolases"/>
    <property type="match status" value="1"/>
</dbReference>
<dbReference type="RefSeq" id="WP_371951503.1">
    <property type="nucleotide sequence ID" value="NZ_JAXCEI010000008.1"/>
</dbReference>
<evidence type="ECO:0000313" key="3">
    <source>
        <dbReference type="Proteomes" id="UP001569963"/>
    </source>
</evidence>